<name>A0A8X6I5Y1_TRICU</name>
<evidence type="ECO:0000259" key="1">
    <source>
        <dbReference type="Pfam" id="PF05193"/>
    </source>
</evidence>
<evidence type="ECO:0000313" key="2">
    <source>
        <dbReference type="EMBL" id="GFQ88202.1"/>
    </source>
</evidence>
<feature type="domain" description="Peptidase M16 C-terminal" evidence="1">
    <location>
        <begin position="128"/>
        <end position="218"/>
    </location>
</feature>
<evidence type="ECO:0000313" key="3">
    <source>
        <dbReference type="Proteomes" id="UP000887116"/>
    </source>
</evidence>
<keyword evidence="3" id="KW-1185">Reference proteome</keyword>
<dbReference type="AlphaFoldDB" id="A0A8X6I5Y1"/>
<dbReference type="SUPFAM" id="SSF63411">
    <property type="entry name" value="LuxS/MPP-like metallohydrolase"/>
    <property type="match status" value="1"/>
</dbReference>
<protein>
    <submittedName>
        <fullName evidence="2">Uncharacterized protein C05D11.1</fullName>
    </submittedName>
</protein>
<comment type="caution">
    <text evidence="2">The sequence shown here is derived from an EMBL/GenBank/DDBJ whole genome shotgun (WGS) entry which is preliminary data.</text>
</comment>
<organism evidence="2 3">
    <name type="scientific">Trichonephila clavata</name>
    <name type="common">Joro spider</name>
    <name type="synonym">Nephila clavata</name>
    <dbReference type="NCBI Taxonomy" id="2740835"/>
    <lineage>
        <taxon>Eukaryota</taxon>
        <taxon>Metazoa</taxon>
        <taxon>Ecdysozoa</taxon>
        <taxon>Arthropoda</taxon>
        <taxon>Chelicerata</taxon>
        <taxon>Arachnida</taxon>
        <taxon>Araneae</taxon>
        <taxon>Araneomorphae</taxon>
        <taxon>Entelegynae</taxon>
        <taxon>Araneoidea</taxon>
        <taxon>Nephilidae</taxon>
        <taxon>Trichonephila</taxon>
    </lineage>
</organism>
<dbReference type="Proteomes" id="UP000887116">
    <property type="component" value="Unassembled WGS sequence"/>
</dbReference>
<dbReference type="Gene3D" id="3.30.830.10">
    <property type="entry name" value="Metalloenzyme, LuxS/M16 peptidase-like"/>
    <property type="match status" value="1"/>
</dbReference>
<proteinExistence type="predicted"/>
<dbReference type="OrthoDB" id="4953at2759"/>
<dbReference type="GO" id="GO:0046872">
    <property type="term" value="F:metal ion binding"/>
    <property type="evidence" value="ECO:0007669"/>
    <property type="project" value="InterPro"/>
</dbReference>
<reference evidence="2" key="1">
    <citation type="submission" date="2020-07" db="EMBL/GenBank/DDBJ databases">
        <title>Multicomponent nature underlies the extraordinary mechanical properties of spider dragline silk.</title>
        <authorList>
            <person name="Kono N."/>
            <person name="Nakamura H."/>
            <person name="Mori M."/>
            <person name="Yoshida Y."/>
            <person name="Ohtoshi R."/>
            <person name="Malay A.D."/>
            <person name="Moran D.A.P."/>
            <person name="Tomita M."/>
            <person name="Numata K."/>
            <person name="Arakawa K."/>
        </authorList>
    </citation>
    <scope>NUCLEOTIDE SEQUENCE</scope>
</reference>
<sequence>MDVFFFSKGVLDLAASRCLAQGTNAWTDTDHTCYTVSTDGDEGFLKLLPIYIDHLLYPTLTDSAFTTEVHSINGDGEDTGIVYCEMQTRENSGENLCNLTMLRSMYHGHCGYKSETGGLLKNLRESTTNEKVKAYHKEFYRPEKLCVIFVGQVNAEKVFEALQPVEERISKDSERTPFVRPWQSPVPPLVEFTTLEVNYPSDEDEHGLVIAAWRGPLANVSKVFFVKKKEWR</sequence>
<gene>
    <name evidence="2" type="primary">C05D11.1</name>
    <name evidence="2" type="ORF">TNCT_429601</name>
</gene>
<dbReference type="InterPro" id="IPR007863">
    <property type="entry name" value="Peptidase_M16_C"/>
</dbReference>
<dbReference type="InterPro" id="IPR011249">
    <property type="entry name" value="Metalloenz_LuxS/M16"/>
</dbReference>
<accession>A0A8X6I5Y1</accession>
<dbReference type="PANTHER" id="PTHR43016:SF16">
    <property type="entry name" value="METALLOPROTEASE, PUTATIVE (AFU_ORTHOLOGUE AFUA_4G07610)-RELATED"/>
    <property type="match status" value="1"/>
</dbReference>
<dbReference type="Pfam" id="PF05193">
    <property type="entry name" value="Peptidase_M16_C"/>
    <property type="match status" value="1"/>
</dbReference>
<dbReference type="PANTHER" id="PTHR43016">
    <property type="entry name" value="PRESEQUENCE PROTEASE"/>
    <property type="match status" value="1"/>
</dbReference>
<dbReference type="FunFam" id="3.30.830.10:FF:000015">
    <property type="entry name" value="Putative zinc metalloprotease"/>
    <property type="match status" value="1"/>
</dbReference>
<dbReference type="EMBL" id="BMAO01003486">
    <property type="protein sequence ID" value="GFQ88202.1"/>
    <property type="molecule type" value="Genomic_DNA"/>
</dbReference>